<dbReference type="Proteomes" id="UP001597285">
    <property type="component" value="Unassembled WGS sequence"/>
</dbReference>
<dbReference type="Gene3D" id="3.90.550.10">
    <property type="entry name" value="Spore Coat Polysaccharide Biosynthesis Protein SpsA, Chain A"/>
    <property type="match status" value="1"/>
</dbReference>
<dbReference type="EMBL" id="JBHUFF010000009">
    <property type="protein sequence ID" value="MFD1799175.1"/>
    <property type="molecule type" value="Genomic_DNA"/>
</dbReference>
<keyword evidence="2" id="KW-1185">Reference proteome</keyword>
<dbReference type="CDD" id="cd02513">
    <property type="entry name" value="CMP-NeuAc_Synthase"/>
    <property type="match status" value="1"/>
</dbReference>
<dbReference type="SUPFAM" id="SSF53448">
    <property type="entry name" value="Nucleotide-diphospho-sugar transferases"/>
    <property type="match status" value="1"/>
</dbReference>
<dbReference type="Pfam" id="PF02348">
    <property type="entry name" value="CTP_transf_3"/>
    <property type="match status" value="1"/>
</dbReference>
<dbReference type="PANTHER" id="PTHR21485:SF6">
    <property type="entry name" value="N-ACYLNEURAMINATE CYTIDYLYLTRANSFERASE-RELATED"/>
    <property type="match status" value="1"/>
</dbReference>
<dbReference type="EC" id="2.7.7.-" evidence="1"/>
<sequence>MTILFTICGRAGSKGLAAKNLKTFHGFPLIAYTLAAMDLFKEQSSHQIDVALNTDSKELQKTIEDYPDVLLIDRKKEHATDTASKMAVIRDTYLQAKKIRQKEYDYVIDLDLTSPLRTVQDIFKLIEKKKEHPELDVVFSVVESRRNPFFNMVKEEGNSVSLVNASTFTSRQQAPAIYDMNASMYLYDPKFLQENEYIFNGNCGVIQMQDYMVLDIDSEEDFKWMEYIYVKLLEEEGIQDIYSHIPKMTIFSAE</sequence>
<keyword evidence="1" id="KW-0808">Transferase</keyword>
<protein>
    <submittedName>
        <fullName evidence="1">Acylneuraminate cytidylyltransferase family protein</fullName>
        <ecNumber evidence="1">2.7.7.-</ecNumber>
    </submittedName>
</protein>
<organism evidence="1 2">
    <name type="scientific">Carnobacterium antarcticum</name>
    <dbReference type="NCBI Taxonomy" id="2126436"/>
    <lineage>
        <taxon>Bacteria</taxon>
        <taxon>Bacillati</taxon>
        <taxon>Bacillota</taxon>
        <taxon>Bacilli</taxon>
        <taxon>Lactobacillales</taxon>
        <taxon>Carnobacteriaceae</taxon>
        <taxon>Carnobacterium</taxon>
    </lineage>
</organism>
<accession>A0ABW4NL73</accession>
<dbReference type="GO" id="GO:0016779">
    <property type="term" value="F:nucleotidyltransferase activity"/>
    <property type="evidence" value="ECO:0007669"/>
    <property type="project" value="UniProtKB-KW"/>
</dbReference>
<comment type="caution">
    <text evidence="1">The sequence shown here is derived from an EMBL/GenBank/DDBJ whole genome shotgun (WGS) entry which is preliminary data.</text>
</comment>
<dbReference type="InterPro" id="IPR003329">
    <property type="entry name" value="Cytidylyl_trans"/>
</dbReference>
<evidence type="ECO:0000313" key="1">
    <source>
        <dbReference type="EMBL" id="MFD1799175.1"/>
    </source>
</evidence>
<reference evidence="2" key="1">
    <citation type="journal article" date="2019" name="Int. J. Syst. Evol. Microbiol.">
        <title>The Global Catalogue of Microorganisms (GCM) 10K type strain sequencing project: providing services to taxonomists for standard genome sequencing and annotation.</title>
        <authorList>
            <consortium name="The Broad Institute Genomics Platform"/>
            <consortium name="The Broad Institute Genome Sequencing Center for Infectious Disease"/>
            <person name="Wu L."/>
            <person name="Ma J."/>
        </authorList>
    </citation>
    <scope>NUCLEOTIDE SEQUENCE [LARGE SCALE GENOMIC DNA]</scope>
    <source>
        <strain evidence="2">KCTC 42143</strain>
    </source>
</reference>
<evidence type="ECO:0000313" key="2">
    <source>
        <dbReference type="Proteomes" id="UP001597285"/>
    </source>
</evidence>
<dbReference type="InterPro" id="IPR029044">
    <property type="entry name" value="Nucleotide-diphossugar_trans"/>
</dbReference>
<gene>
    <name evidence="1" type="ORF">ACFSBK_04780</name>
</gene>
<dbReference type="InterPro" id="IPR050793">
    <property type="entry name" value="CMP-NeuNAc_synthase"/>
</dbReference>
<dbReference type="RefSeq" id="WP_058918868.1">
    <property type="nucleotide sequence ID" value="NZ_JBHSQC010000004.1"/>
</dbReference>
<keyword evidence="1" id="KW-0548">Nucleotidyltransferase</keyword>
<name>A0ABW4NL73_9LACT</name>
<proteinExistence type="predicted"/>
<dbReference type="PANTHER" id="PTHR21485">
    <property type="entry name" value="HAD SUPERFAMILY MEMBERS CMAS AND KDSC"/>
    <property type="match status" value="1"/>
</dbReference>